<keyword evidence="1" id="KW-0472">Membrane</keyword>
<keyword evidence="1" id="KW-0812">Transmembrane</keyword>
<dbReference type="AlphaFoldDB" id="A0A4V4HHW8"/>
<protein>
    <submittedName>
        <fullName evidence="2">Uncharacterized protein</fullName>
    </submittedName>
</protein>
<evidence type="ECO:0000256" key="1">
    <source>
        <dbReference type="SAM" id="Phobius"/>
    </source>
</evidence>
<dbReference type="EMBL" id="ML179056">
    <property type="protein sequence ID" value="THV04386.1"/>
    <property type="molecule type" value="Genomic_DNA"/>
</dbReference>
<proteinExistence type="predicted"/>
<keyword evidence="3" id="KW-1185">Reference proteome</keyword>
<evidence type="ECO:0000313" key="2">
    <source>
        <dbReference type="EMBL" id="THV04386.1"/>
    </source>
</evidence>
<dbReference type="Proteomes" id="UP000297245">
    <property type="component" value="Unassembled WGS sequence"/>
</dbReference>
<organism evidence="2 3">
    <name type="scientific">Dendrothele bispora (strain CBS 962.96)</name>
    <dbReference type="NCBI Taxonomy" id="1314807"/>
    <lineage>
        <taxon>Eukaryota</taxon>
        <taxon>Fungi</taxon>
        <taxon>Dikarya</taxon>
        <taxon>Basidiomycota</taxon>
        <taxon>Agaricomycotina</taxon>
        <taxon>Agaricomycetes</taxon>
        <taxon>Agaricomycetidae</taxon>
        <taxon>Agaricales</taxon>
        <taxon>Agaricales incertae sedis</taxon>
        <taxon>Dendrothele</taxon>
    </lineage>
</organism>
<feature type="transmembrane region" description="Helical" evidence="1">
    <location>
        <begin position="32"/>
        <end position="50"/>
    </location>
</feature>
<keyword evidence="1" id="KW-1133">Transmembrane helix</keyword>
<accession>A0A4V4HHW8</accession>
<name>A0A4V4HHW8_DENBC</name>
<evidence type="ECO:0000313" key="3">
    <source>
        <dbReference type="Proteomes" id="UP000297245"/>
    </source>
</evidence>
<feature type="transmembrane region" description="Helical" evidence="1">
    <location>
        <begin position="70"/>
        <end position="94"/>
    </location>
</feature>
<sequence length="109" mass="12413">MPHFRSVRRTPGLSAICLRGFHLVYMTNFSHLYLYIVVLSYLLFSVLHIDDSGTISPNLFFAESSRCVTIPIYKVLVLISFSPSHLVITTILLYSSSRYPPTLPLLLHI</sequence>
<reference evidence="2 3" key="1">
    <citation type="journal article" date="2019" name="Nat. Ecol. Evol.">
        <title>Megaphylogeny resolves global patterns of mushroom evolution.</title>
        <authorList>
            <person name="Varga T."/>
            <person name="Krizsan K."/>
            <person name="Foldi C."/>
            <person name="Dima B."/>
            <person name="Sanchez-Garcia M."/>
            <person name="Sanchez-Ramirez S."/>
            <person name="Szollosi G.J."/>
            <person name="Szarkandi J.G."/>
            <person name="Papp V."/>
            <person name="Albert L."/>
            <person name="Andreopoulos W."/>
            <person name="Angelini C."/>
            <person name="Antonin V."/>
            <person name="Barry K.W."/>
            <person name="Bougher N.L."/>
            <person name="Buchanan P."/>
            <person name="Buyck B."/>
            <person name="Bense V."/>
            <person name="Catcheside P."/>
            <person name="Chovatia M."/>
            <person name="Cooper J."/>
            <person name="Damon W."/>
            <person name="Desjardin D."/>
            <person name="Finy P."/>
            <person name="Geml J."/>
            <person name="Haridas S."/>
            <person name="Hughes K."/>
            <person name="Justo A."/>
            <person name="Karasinski D."/>
            <person name="Kautmanova I."/>
            <person name="Kiss B."/>
            <person name="Kocsube S."/>
            <person name="Kotiranta H."/>
            <person name="LaButti K.M."/>
            <person name="Lechner B.E."/>
            <person name="Liimatainen K."/>
            <person name="Lipzen A."/>
            <person name="Lukacs Z."/>
            <person name="Mihaltcheva S."/>
            <person name="Morgado L.N."/>
            <person name="Niskanen T."/>
            <person name="Noordeloos M.E."/>
            <person name="Ohm R.A."/>
            <person name="Ortiz-Santana B."/>
            <person name="Ovrebo C."/>
            <person name="Racz N."/>
            <person name="Riley R."/>
            <person name="Savchenko A."/>
            <person name="Shiryaev A."/>
            <person name="Soop K."/>
            <person name="Spirin V."/>
            <person name="Szebenyi C."/>
            <person name="Tomsovsky M."/>
            <person name="Tulloss R.E."/>
            <person name="Uehling J."/>
            <person name="Grigoriev I.V."/>
            <person name="Vagvolgyi C."/>
            <person name="Papp T."/>
            <person name="Martin F.M."/>
            <person name="Miettinen O."/>
            <person name="Hibbett D.S."/>
            <person name="Nagy L.G."/>
        </authorList>
    </citation>
    <scope>NUCLEOTIDE SEQUENCE [LARGE SCALE GENOMIC DNA]</scope>
    <source>
        <strain evidence="2 3">CBS 962.96</strain>
    </source>
</reference>
<gene>
    <name evidence="2" type="ORF">K435DRAFT_195680</name>
</gene>